<evidence type="ECO:0000256" key="8">
    <source>
        <dbReference type="SAM" id="Coils"/>
    </source>
</evidence>
<dbReference type="InterPro" id="IPR004358">
    <property type="entry name" value="Sig_transdc_His_kin-like_C"/>
</dbReference>
<feature type="coiled-coil region" evidence="8">
    <location>
        <begin position="353"/>
        <end position="380"/>
    </location>
</feature>
<dbReference type="Gene3D" id="3.30.565.10">
    <property type="entry name" value="Histidine kinase-like ATPase, C-terminal domain"/>
    <property type="match status" value="1"/>
</dbReference>
<keyword evidence="8" id="KW-0175">Coiled coil</keyword>
<comment type="catalytic activity">
    <reaction evidence="1">
        <text>ATP + protein L-histidine = ADP + protein N-phospho-L-histidine.</text>
        <dbReference type="EC" id="2.7.13.3"/>
    </reaction>
</comment>
<keyword evidence="5 11" id="KW-0418">Kinase</keyword>
<dbReference type="SMART" id="SM00387">
    <property type="entry name" value="HATPase_c"/>
    <property type="match status" value="1"/>
</dbReference>
<evidence type="ECO:0000256" key="5">
    <source>
        <dbReference type="ARBA" id="ARBA00022777"/>
    </source>
</evidence>
<feature type="domain" description="Histidine kinase" evidence="10">
    <location>
        <begin position="468"/>
        <end position="570"/>
    </location>
</feature>
<dbReference type="InterPro" id="IPR003594">
    <property type="entry name" value="HATPase_dom"/>
</dbReference>
<dbReference type="SUPFAM" id="SSF55874">
    <property type="entry name" value="ATPase domain of HSP90 chaperone/DNA topoisomerase II/histidine kinase"/>
    <property type="match status" value="1"/>
</dbReference>
<reference evidence="12" key="1">
    <citation type="journal article" date="2019" name="Int. J. Syst. Evol. Microbiol.">
        <title>The Global Catalogue of Microorganisms (GCM) 10K type strain sequencing project: providing services to taxonomists for standard genome sequencing and annotation.</title>
        <authorList>
            <consortium name="The Broad Institute Genomics Platform"/>
            <consortium name="The Broad Institute Genome Sequencing Center for Infectious Disease"/>
            <person name="Wu L."/>
            <person name="Ma J."/>
        </authorList>
    </citation>
    <scope>NUCLEOTIDE SEQUENCE [LARGE SCALE GENOMIC DNA]</scope>
    <source>
        <strain evidence="12">KCTC 33676</strain>
    </source>
</reference>
<keyword evidence="9" id="KW-0472">Membrane</keyword>
<feature type="transmembrane region" description="Helical" evidence="9">
    <location>
        <begin position="12"/>
        <end position="33"/>
    </location>
</feature>
<dbReference type="InterPro" id="IPR005467">
    <property type="entry name" value="His_kinase_dom"/>
</dbReference>
<keyword evidence="6" id="KW-0067">ATP-binding</keyword>
<dbReference type="RefSeq" id="WP_379928581.1">
    <property type="nucleotide sequence ID" value="NZ_JBHUMM010000009.1"/>
</dbReference>
<feature type="transmembrane region" description="Helical" evidence="9">
    <location>
        <begin position="282"/>
        <end position="305"/>
    </location>
</feature>
<comment type="caution">
    <text evidence="11">The sequence shown here is derived from an EMBL/GenBank/DDBJ whole genome shotgun (WGS) entry which is preliminary data.</text>
</comment>
<dbReference type="GO" id="GO:0004673">
    <property type="term" value="F:protein histidine kinase activity"/>
    <property type="evidence" value="ECO:0007669"/>
    <property type="project" value="UniProtKB-EC"/>
</dbReference>
<dbReference type="EMBL" id="JBHUMM010000009">
    <property type="protein sequence ID" value="MFD2671152.1"/>
    <property type="molecule type" value="Genomic_DNA"/>
</dbReference>
<keyword evidence="7" id="KW-0902">Two-component regulatory system</keyword>
<evidence type="ECO:0000256" key="1">
    <source>
        <dbReference type="ARBA" id="ARBA00000085"/>
    </source>
</evidence>
<keyword evidence="9" id="KW-0812">Transmembrane</keyword>
<dbReference type="InterPro" id="IPR050640">
    <property type="entry name" value="Bact_2-comp_sensor_kinase"/>
</dbReference>
<dbReference type="Proteomes" id="UP001597497">
    <property type="component" value="Unassembled WGS sequence"/>
</dbReference>
<keyword evidence="4" id="KW-0547">Nucleotide-binding</keyword>
<dbReference type="PANTHER" id="PTHR34220">
    <property type="entry name" value="SENSOR HISTIDINE KINASE YPDA"/>
    <property type="match status" value="1"/>
</dbReference>
<evidence type="ECO:0000313" key="11">
    <source>
        <dbReference type="EMBL" id="MFD2671152.1"/>
    </source>
</evidence>
<keyword evidence="12" id="KW-1185">Reference proteome</keyword>
<dbReference type="InterPro" id="IPR036890">
    <property type="entry name" value="HATPase_C_sf"/>
</dbReference>
<dbReference type="EC" id="2.7.13.3" evidence="2"/>
<keyword evidence="3 11" id="KW-0808">Transferase</keyword>
<organism evidence="11 12">
    <name type="scientific">Marinicrinis sediminis</name>
    <dbReference type="NCBI Taxonomy" id="1652465"/>
    <lineage>
        <taxon>Bacteria</taxon>
        <taxon>Bacillati</taxon>
        <taxon>Bacillota</taxon>
        <taxon>Bacilli</taxon>
        <taxon>Bacillales</taxon>
        <taxon>Paenibacillaceae</taxon>
    </lineage>
</organism>
<dbReference type="PRINTS" id="PR00344">
    <property type="entry name" value="BCTRLSENSOR"/>
</dbReference>
<evidence type="ECO:0000256" key="9">
    <source>
        <dbReference type="SAM" id="Phobius"/>
    </source>
</evidence>
<dbReference type="PANTHER" id="PTHR34220:SF7">
    <property type="entry name" value="SENSOR HISTIDINE KINASE YPDA"/>
    <property type="match status" value="1"/>
</dbReference>
<dbReference type="PROSITE" id="PS50109">
    <property type="entry name" value="HIS_KIN"/>
    <property type="match status" value="1"/>
</dbReference>
<proteinExistence type="predicted"/>
<dbReference type="InterPro" id="IPR010559">
    <property type="entry name" value="Sig_transdc_His_kin_internal"/>
</dbReference>
<evidence type="ECO:0000256" key="2">
    <source>
        <dbReference type="ARBA" id="ARBA00012438"/>
    </source>
</evidence>
<evidence type="ECO:0000259" key="10">
    <source>
        <dbReference type="PROSITE" id="PS50109"/>
    </source>
</evidence>
<evidence type="ECO:0000313" key="12">
    <source>
        <dbReference type="Proteomes" id="UP001597497"/>
    </source>
</evidence>
<accession>A0ABW5R809</accession>
<protein>
    <recommendedName>
        <fullName evidence="2">histidine kinase</fullName>
        <ecNumber evidence="2">2.7.13.3</ecNumber>
    </recommendedName>
</protein>
<name>A0ABW5R809_9BACL</name>
<evidence type="ECO:0000256" key="3">
    <source>
        <dbReference type="ARBA" id="ARBA00022679"/>
    </source>
</evidence>
<dbReference type="Pfam" id="PF02518">
    <property type="entry name" value="HATPase_c"/>
    <property type="match status" value="1"/>
</dbReference>
<evidence type="ECO:0000256" key="6">
    <source>
        <dbReference type="ARBA" id="ARBA00022840"/>
    </source>
</evidence>
<evidence type="ECO:0000256" key="7">
    <source>
        <dbReference type="ARBA" id="ARBA00023012"/>
    </source>
</evidence>
<dbReference type="Pfam" id="PF06580">
    <property type="entry name" value="His_kinase"/>
    <property type="match status" value="1"/>
</dbReference>
<sequence>MEKWKQVTFRNRMIMIFLISSLLPFICLGWISFYTIDSILDNKVESALQSNLKQDLLILENTLNNLNHVSQQLAYGGGMIRMLEQLEQEQEPYERARLLTEIKSDLNVLTFSNPNVGLLMYYYPEMDEIQFENFRVREDFDPDKLPVMASYPEMTYYGPHKSYNGSINQYVFSTMRKINVIGQDVYLYMETGRNALETLFAPQSQIQQEGNRRLLILDDQGRIAFSEKPEDYPVNAIFPGDLEQASSGYDKDFFWNREVSNQGWSIVSVLPEQELNKERNQWIIQIVGFFLVFLLLSVLFAWLLWKMVYRPLDKFNREIKSLIRSDSKDSMEVTRIPEFDYLLLQIRSMKVKIWELYADIEQKEKRRADLEVEKMLYQINPHFLMNTLDTVHWLAVMNGQKEIDKLVLSLNKLLYYNLGKLGETSTIGDEITALKEYMQLQQIRYDFAFDVDVDVDENAMSLPSPRFILQPLVENALYHGVSDDGYIHVDIKVKEQLEITIQDDGVGMSEETIQRLLEDDEVESQKVGLGIGMRYVKRMLKSNYGDQATLRIKSEKGKGTIVFLSFPITGGEETA</sequence>
<keyword evidence="9" id="KW-1133">Transmembrane helix</keyword>
<evidence type="ECO:0000256" key="4">
    <source>
        <dbReference type="ARBA" id="ARBA00022741"/>
    </source>
</evidence>
<gene>
    <name evidence="11" type="ORF">ACFSUC_05995</name>
</gene>